<evidence type="ECO:0000256" key="3">
    <source>
        <dbReference type="ARBA" id="ARBA00022448"/>
    </source>
</evidence>
<dbReference type="GO" id="GO:0005886">
    <property type="term" value="C:plasma membrane"/>
    <property type="evidence" value="ECO:0007669"/>
    <property type="project" value="UniProtKB-SubCell"/>
</dbReference>
<feature type="transmembrane region" description="Helical" evidence="8">
    <location>
        <begin position="253"/>
        <end position="271"/>
    </location>
</feature>
<feature type="transmembrane region" description="Helical" evidence="8">
    <location>
        <begin position="219"/>
        <end position="241"/>
    </location>
</feature>
<feature type="transmembrane region" description="Helical" evidence="8">
    <location>
        <begin position="137"/>
        <end position="162"/>
    </location>
</feature>
<dbReference type="EMBL" id="FRAA01000001">
    <property type="protein sequence ID" value="SHJ63387.1"/>
    <property type="molecule type" value="Genomic_DNA"/>
</dbReference>
<feature type="transmembrane region" description="Helical" evidence="8">
    <location>
        <begin position="43"/>
        <end position="66"/>
    </location>
</feature>
<dbReference type="PROSITE" id="PS50850">
    <property type="entry name" value="MFS"/>
    <property type="match status" value="1"/>
</dbReference>
<evidence type="ECO:0000256" key="8">
    <source>
        <dbReference type="SAM" id="Phobius"/>
    </source>
</evidence>
<evidence type="ECO:0000256" key="4">
    <source>
        <dbReference type="ARBA" id="ARBA00022475"/>
    </source>
</evidence>
<gene>
    <name evidence="10" type="ORF">SAMN04488028_101735</name>
</gene>
<feature type="transmembrane region" description="Helical" evidence="8">
    <location>
        <begin position="309"/>
        <end position="336"/>
    </location>
</feature>
<keyword evidence="4" id="KW-1003">Cell membrane</keyword>
<dbReference type="PANTHER" id="PTHR23502">
    <property type="entry name" value="MAJOR FACILITATOR SUPERFAMILY"/>
    <property type="match status" value="1"/>
</dbReference>
<sequence>MRSWKIPKESFLITILLASLVTLSPFAIDTYLAAMPMMAEVFGVHLSVIELTITLYFLGFAIGNFIGGPLSDSFGRKTVALLGIGLYGLSSLLISVSTSIEVILVLRVLQAFGGGFATVTSNVFISDWYEGKHVARLVTITSMMMMLAPLIAPVLGAVLISHFGWESVFYFLFGFSCVLFLVFSVFVSESRDQALITRRLTTRQLFDKYKSFFEDRQSIIFLFSISLSMSGMYVFITSASFIYLDFFAVDPDYFPYLFAANIILNVMLSFVNTQLLKYYRPRYILRAGMLLQLVAGVILFVSVRLDEPSFWGVFGGVVLFIGSLGLVFGNGTAVILNHNPKVSSSANAAIGISRFVLGFLVGSVIALFHADDLVPVGTAMFLCTLAGNVMYNIGMRYKGHRAVS</sequence>
<dbReference type="Gene3D" id="1.20.1720.10">
    <property type="entry name" value="Multidrug resistance protein D"/>
    <property type="match status" value="1"/>
</dbReference>
<evidence type="ECO:0000256" key="7">
    <source>
        <dbReference type="ARBA" id="ARBA00023136"/>
    </source>
</evidence>
<accession>A0A1M6KWP1</accession>
<organism evidence="10 11">
    <name type="scientific">Reichenbachiella agariperforans</name>
    <dbReference type="NCBI Taxonomy" id="156994"/>
    <lineage>
        <taxon>Bacteria</taxon>
        <taxon>Pseudomonadati</taxon>
        <taxon>Bacteroidota</taxon>
        <taxon>Cytophagia</taxon>
        <taxon>Cytophagales</taxon>
        <taxon>Reichenbachiellaceae</taxon>
        <taxon>Reichenbachiella</taxon>
    </lineage>
</organism>
<dbReference type="GO" id="GO:1990961">
    <property type="term" value="P:xenobiotic detoxification by transmembrane export across the plasma membrane"/>
    <property type="evidence" value="ECO:0007669"/>
    <property type="project" value="InterPro"/>
</dbReference>
<dbReference type="AlphaFoldDB" id="A0A1M6KWP1"/>
<dbReference type="CDD" id="cd17320">
    <property type="entry name" value="MFS_MdfA_MDR_like"/>
    <property type="match status" value="1"/>
</dbReference>
<evidence type="ECO:0000313" key="10">
    <source>
        <dbReference type="EMBL" id="SHJ63387.1"/>
    </source>
</evidence>
<dbReference type="RefSeq" id="WP_073119484.1">
    <property type="nucleotide sequence ID" value="NZ_FRAA01000001.1"/>
</dbReference>
<dbReference type="PANTHER" id="PTHR23502:SF132">
    <property type="entry name" value="POLYAMINE TRANSPORTER 2-RELATED"/>
    <property type="match status" value="1"/>
</dbReference>
<feature type="transmembrane region" description="Helical" evidence="8">
    <location>
        <begin position="168"/>
        <end position="188"/>
    </location>
</feature>
<dbReference type="Pfam" id="PF07690">
    <property type="entry name" value="MFS_1"/>
    <property type="match status" value="1"/>
</dbReference>
<dbReference type="GO" id="GO:0015385">
    <property type="term" value="F:sodium:proton antiporter activity"/>
    <property type="evidence" value="ECO:0007669"/>
    <property type="project" value="TreeGrafter"/>
</dbReference>
<evidence type="ECO:0000313" key="11">
    <source>
        <dbReference type="Proteomes" id="UP000184474"/>
    </source>
</evidence>
<keyword evidence="3" id="KW-0813">Transport</keyword>
<keyword evidence="5 8" id="KW-0812">Transmembrane</keyword>
<feature type="transmembrane region" description="Helical" evidence="8">
    <location>
        <begin position="374"/>
        <end position="391"/>
    </location>
</feature>
<evidence type="ECO:0000256" key="6">
    <source>
        <dbReference type="ARBA" id="ARBA00022989"/>
    </source>
</evidence>
<evidence type="ECO:0000256" key="5">
    <source>
        <dbReference type="ARBA" id="ARBA00022692"/>
    </source>
</evidence>
<dbReference type="NCBIfam" id="TIGR00710">
    <property type="entry name" value="efflux_Bcr_CflA"/>
    <property type="match status" value="1"/>
</dbReference>
<keyword evidence="6 8" id="KW-1133">Transmembrane helix</keyword>
<feature type="transmembrane region" description="Helical" evidence="8">
    <location>
        <begin position="78"/>
        <end position="96"/>
    </location>
</feature>
<dbReference type="Proteomes" id="UP000184474">
    <property type="component" value="Unassembled WGS sequence"/>
</dbReference>
<evidence type="ECO:0000256" key="2">
    <source>
        <dbReference type="ARBA" id="ARBA00006236"/>
    </source>
</evidence>
<evidence type="ECO:0000256" key="1">
    <source>
        <dbReference type="ARBA" id="ARBA00004651"/>
    </source>
</evidence>
<reference evidence="11" key="1">
    <citation type="submission" date="2016-11" db="EMBL/GenBank/DDBJ databases">
        <authorList>
            <person name="Varghese N."/>
            <person name="Submissions S."/>
        </authorList>
    </citation>
    <scope>NUCLEOTIDE SEQUENCE [LARGE SCALE GENOMIC DNA]</scope>
    <source>
        <strain evidence="11">DSM 26134</strain>
    </source>
</reference>
<dbReference type="InterPro" id="IPR020846">
    <property type="entry name" value="MFS_dom"/>
</dbReference>
<feature type="transmembrane region" description="Helical" evidence="8">
    <location>
        <begin position="348"/>
        <end position="368"/>
    </location>
</feature>
<protein>
    <submittedName>
        <fullName evidence="10">MFS transporter, DHA1 family, bicyclomycin/chloramphenicol resistance protein</fullName>
    </submittedName>
</protein>
<feature type="transmembrane region" description="Helical" evidence="8">
    <location>
        <begin position="283"/>
        <end position="303"/>
    </location>
</feature>
<comment type="similarity">
    <text evidence="2">Belongs to the major facilitator superfamily. Bcr/CmlA family.</text>
</comment>
<proteinExistence type="inferred from homology"/>
<dbReference type="InterPro" id="IPR005829">
    <property type="entry name" value="Sugar_transporter_CS"/>
</dbReference>
<feature type="domain" description="Major facilitator superfamily (MFS) profile" evidence="9">
    <location>
        <begin position="10"/>
        <end position="404"/>
    </location>
</feature>
<dbReference type="PROSITE" id="PS00216">
    <property type="entry name" value="SUGAR_TRANSPORT_1"/>
    <property type="match status" value="1"/>
</dbReference>
<dbReference type="GO" id="GO:0042910">
    <property type="term" value="F:xenobiotic transmembrane transporter activity"/>
    <property type="evidence" value="ECO:0007669"/>
    <property type="project" value="InterPro"/>
</dbReference>
<keyword evidence="11" id="KW-1185">Reference proteome</keyword>
<keyword evidence="7 8" id="KW-0472">Membrane</keyword>
<feature type="transmembrane region" description="Helical" evidence="8">
    <location>
        <begin position="102"/>
        <end position="125"/>
    </location>
</feature>
<evidence type="ECO:0000259" key="9">
    <source>
        <dbReference type="PROSITE" id="PS50850"/>
    </source>
</evidence>
<name>A0A1M6KWP1_REIAG</name>
<dbReference type="InterPro" id="IPR011701">
    <property type="entry name" value="MFS"/>
</dbReference>
<dbReference type="SUPFAM" id="SSF103473">
    <property type="entry name" value="MFS general substrate transporter"/>
    <property type="match status" value="1"/>
</dbReference>
<comment type="subcellular location">
    <subcellularLocation>
        <location evidence="1">Cell membrane</location>
        <topology evidence="1">Multi-pass membrane protein</topology>
    </subcellularLocation>
</comment>
<dbReference type="InterPro" id="IPR004812">
    <property type="entry name" value="Efflux_drug-R_Bcr/CmlA"/>
</dbReference>
<dbReference type="InterPro" id="IPR036259">
    <property type="entry name" value="MFS_trans_sf"/>
</dbReference>
<dbReference type="STRING" id="156994.SAMN04488028_101735"/>